<dbReference type="SMART" id="SM00086">
    <property type="entry name" value="PAC"/>
    <property type="match status" value="1"/>
</dbReference>
<dbReference type="NCBIfam" id="TIGR00229">
    <property type="entry name" value="sensory_box"/>
    <property type="match status" value="1"/>
</dbReference>
<comment type="caution">
    <text evidence="7">The sequence shown here is derived from an EMBL/GenBank/DDBJ whole genome shotgun (WGS) entry which is preliminary data.</text>
</comment>
<evidence type="ECO:0000313" key="8">
    <source>
        <dbReference type="Proteomes" id="UP000602647"/>
    </source>
</evidence>
<evidence type="ECO:0000256" key="3">
    <source>
        <dbReference type="ARBA" id="ARBA00024867"/>
    </source>
</evidence>
<dbReference type="SUPFAM" id="SSF52172">
    <property type="entry name" value="CheY-like"/>
    <property type="match status" value="1"/>
</dbReference>
<evidence type="ECO:0000259" key="5">
    <source>
        <dbReference type="PROSITE" id="PS50110"/>
    </source>
</evidence>
<protein>
    <recommendedName>
        <fullName evidence="1">Stage 0 sporulation protein A homolog</fullName>
    </recommendedName>
</protein>
<sequence>MDNTIFHEFETNRQYTADRLDGISSGVSLFMVSDEIRFLYFNRAADEMFGYEKGGLLTLTDEDSLCIFHPDYVDQLYREIISTMRDNRLFHYDCRILCRDGTYQWTNLSAQLVQQKEGGKLYFYCVLSPISAPQDTLIRGSHFLIAAGQEMDRQILCEQIEKMGGTCELTENGPDALELFSSSDEGRFDGFFIGSKMLGMNGFELAKEVRYSALPDGKTIPLILLVSDEDRENAENIRDLRIDAFLRKPIRRSDLFALLVHLTKK</sequence>
<dbReference type="SUPFAM" id="SSF55785">
    <property type="entry name" value="PYP-like sensor domain (PAS domain)"/>
    <property type="match status" value="1"/>
</dbReference>
<dbReference type="Pfam" id="PF08447">
    <property type="entry name" value="PAS_3"/>
    <property type="match status" value="1"/>
</dbReference>
<evidence type="ECO:0000259" key="6">
    <source>
        <dbReference type="PROSITE" id="PS50112"/>
    </source>
</evidence>
<feature type="domain" description="PAS" evidence="6">
    <location>
        <begin position="12"/>
        <end position="87"/>
    </location>
</feature>
<keyword evidence="8" id="KW-1185">Reference proteome</keyword>
<dbReference type="PROSITE" id="PS50112">
    <property type="entry name" value="PAS"/>
    <property type="match status" value="1"/>
</dbReference>
<dbReference type="GO" id="GO:0000160">
    <property type="term" value="P:phosphorelay signal transduction system"/>
    <property type="evidence" value="ECO:0007669"/>
    <property type="project" value="InterPro"/>
</dbReference>
<dbReference type="CDD" id="cd00130">
    <property type="entry name" value="PAS"/>
    <property type="match status" value="1"/>
</dbReference>
<dbReference type="InterPro" id="IPR050595">
    <property type="entry name" value="Bact_response_regulator"/>
</dbReference>
<evidence type="ECO:0000256" key="2">
    <source>
        <dbReference type="ARBA" id="ARBA00022553"/>
    </source>
</evidence>
<dbReference type="InterPro" id="IPR011006">
    <property type="entry name" value="CheY-like_superfamily"/>
</dbReference>
<dbReference type="SMART" id="SM00448">
    <property type="entry name" value="REC"/>
    <property type="match status" value="1"/>
</dbReference>
<dbReference type="PANTHER" id="PTHR44591">
    <property type="entry name" value="STRESS RESPONSE REGULATOR PROTEIN 1"/>
    <property type="match status" value="1"/>
</dbReference>
<keyword evidence="2" id="KW-0597">Phosphoprotein</keyword>
<evidence type="ECO:0000256" key="1">
    <source>
        <dbReference type="ARBA" id="ARBA00018672"/>
    </source>
</evidence>
<dbReference type="InterPro" id="IPR001789">
    <property type="entry name" value="Sig_transdc_resp-reg_receiver"/>
</dbReference>
<feature type="domain" description="Response regulatory" evidence="5">
    <location>
        <begin position="142"/>
        <end position="263"/>
    </location>
</feature>
<dbReference type="RefSeq" id="WP_187301988.1">
    <property type="nucleotide sequence ID" value="NZ_JACRYT010000002.1"/>
</dbReference>
<organism evidence="7 8">
    <name type="scientific">Zhenpiania hominis</name>
    <dbReference type="NCBI Taxonomy" id="2763644"/>
    <lineage>
        <taxon>Bacteria</taxon>
        <taxon>Bacillati</taxon>
        <taxon>Bacillota</taxon>
        <taxon>Clostridia</taxon>
        <taxon>Peptostreptococcales</taxon>
        <taxon>Anaerovoracaceae</taxon>
        <taxon>Zhenpiania</taxon>
    </lineage>
</organism>
<dbReference type="EMBL" id="JACRYT010000002">
    <property type="protein sequence ID" value="MBC6678813.1"/>
    <property type="molecule type" value="Genomic_DNA"/>
</dbReference>
<dbReference type="InterPro" id="IPR001610">
    <property type="entry name" value="PAC"/>
</dbReference>
<dbReference type="InterPro" id="IPR035965">
    <property type="entry name" value="PAS-like_dom_sf"/>
</dbReference>
<accession>A0A923NGX7</accession>
<evidence type="ECO:0000313" key="7">
    <source>
        <dbReference type="EMBL" id="MBC6678813.1"/>
    </source>
</evidence>
<proteinExistence type="predicted"/>
<reference evidence="7" key="1">
    <citation type="submission" date="2020-08" db="EMBL/GenBank/DDBJ databases">
        <title>Genome public.</title>
        <authorList>
            <person name="Liu C."/>
            <person name="Sun Q."/>
        </authorList>
    </citation>
    <scope>NUCLEOTIDE SEQUENCE</scope>
    <source>
        <strain evidence="7">BX12</strain>
    </source>
</reference>
<dbReference type="PROSITE" id="PS50110">
    <property type="entry name" value="RESPONSE_REGULATORY"/>
    <property type="match status" value="1"/>
</dbReference>
<name>A0A923NGX7_9FIRM</name>
<dbReference type="InterPro" id="IPR000014">
    <property type="entry name" value="PAS"/>
</dbReference>
<dbReference type="Proteomes" id="UP000602647">
    <property type="component" value="Unassembled WGS sequence"/>
</dbReference>
<dbReference type="PANTHER" id="PTHR44591:SF3">
    <property type="entry name" value="RESPONSE REGULATORY DOMAIN-CONTAINING PROTEIN"/>
    <property type="match status" value="1"/>
</dbReference>
<gene>
    <name evidence="7" type="ORF">H9L42_03105</name>
</gene>
<dbReference type="Pfam" id="PF00072">
    <property type="entry name" value="Response_reg"/>
    <property type="match status" value="1"/>
</dbReference>
<comment type="function">
    <text evidence="3">May play the central regulatory role in sporulation. It may be an element of the effector pathway responsible for the activation of sporulation genes in response to nutritional stress. Spo0A may act in concert with spo0H (a sigma factor) to control the expression of some genes that are critical to the sporulation process.</text>
</comment>
<dbReference type="AlphaFoldDB" id="A0A923NGX7"/>
<dbReference type="Gene3D" id="3.40.50.2300">
    <property type="match status" value="1"/>
</dbReference>
<dbReference type="InterPro" id="IPR013655">
    <property type="entry name" value="PAS_fold_3"/>
</dbReference>
<evidence type="ECO:0000256" key="4">
    <source>
        <dbReference type="PROSITE-ProRule" id="PRU00169"/>
    </source>
</evidence>
<comment type="caution">
    <text evidence="4">Lacks conserved residue(s) required for the propagation of feature annotation.</text>
</comment>
<dbReference type="Gene3D" id="3.30.450.20">
    <property type="entry name" value="PAS domain"/>
    <property type="match status" value="1"/>
</dbReference>